<evidence type="ECO:0008006" key="3">
    <source>
        <dbReference type="Google" id="ProtNLM"/>
    </source>
</evidence>
<dbReference type="GO" id="GO:0051082">
    <property type="term" value="F:unfolded protein binding"/>
    <property type="evidence" value="ECO:0007669"/>
    <property type="project" value="TreeGrafter"/>
</dbReference>
<feature type="region of interest" description="Disordered" evidence="1">
    <location>
        <begin position="71"/>
        <end position="130"/>
    </location>
</feature>
<feature type="compositionally biased region" description="Basic and acidic residues" evidence="1">
    <location>
        <begin position="78"/>
        <end position="90"/>
    </location>
</feature>
<reference evidence="2" key="1">
    <citation type="submission" date="2018-05" db="EMBL/GenBank/DDBJ databases">
        <authorList>
            <person name="Lanie J.A."/>
            <person name="Ng W.-L."/>
            <person name="Kazmierczak K.M."/>
            <person name="Andrzejewski T.M."/>
            <person name="Davidsen T.M."/>
            <person name="Wayne K.J."/>
            <person name="Tettelin H."/>
            <person name="Glass J.I."/>
            <person name="Rusch D."/>
            <person name="Podicherti R."/>
            <person name="Tsui H.-C.T."/>
            <person name="Winkler M.E."/>
        </authorList>
    </citation>
    <scope>NUCLEOTIDE SEQUENCE</scope>
</reference>
<dbReference type="PANTHER" id="PTHR38102:SF1">
    <property type="entry name" value="PERIPLASMIC CHAPERONE SPY"/>
    <property type="match status" value="1"/>
</dbReference>
<name>A0A382WFQ2_9ZZZZ</name>
<dbReference type="InterPro" id="IPR052211">
    <property type="entry name" value="Cpx_auxiliary_protein"/>
</dbReference>
<accession>A0A382WFQ2</accession>
<feature type="compositionally biased region" description="Basic and acidic residues" evidence="1">
    <location>
        <begin position="109"/>
        <end position="123"/>
    </location>
</feature>
<protein>
    <recommendedName>
        <fullName evidence="3">LTXXQ motif family protein</fullName>
    </recommendedName>
</protein>
<feature type="compositionally biased region" description="Polar residues" evidence="1">
    <location>
        <begin position="93"/>
        <end position="105"/>
    </location>
</feature>
<dbReference type="GO" id="GO:0030288">
    <property type="term" value="C:outer membrane-bounded periplasmic space"/>
    <property type="evidence" value="ECO:0007669"/>
    <property type="project" value="TreeGrafter"/>
</dbReference>
<sequence>MMKRIMTLGATALVLVLMLDASEAQRPGRGSKSRVGGDGAGRLAEALSLTADQQAQLKSLRQQMHEQMESLRQQGTELRSEARSLRDQHRQQVRSILTPEQQQALAQLKADRPDGPRGGERAGRRARGRRLAEKLQLTQEQRDAMQDLRRVHRQQVQELRDGASREDLRALHQEHRYSIRQVLTEQQRQTLDQLRAARQSSKRRPRRERQLPPDGDPSLDGSARPGVEGTSWG</sequence>
<dbReference type="EMBL" id="UINC01159417">
    <property type="protein sequence ID" value="SVD57489.1"/>
    <property type="molecule type" value="Genomic_DNA"/>
</dbReference>
<feature type="region of interest" description="Disordered" evidence="1">
    <location>
        <begin position="188"/>
        <end position="233"/>
    </location>
</feature>
<dbReference type="PANTHER" id="PTHR38102">
    <property type="entry name" value="PERIPLASMIC CHAPERONE SPY"/>
    <property type="match status" value="1"/>
</dbReference>
<organism evidence="2">
    <name type="scientific">marine metagenome</name>
    <dbReference type="NCBI Taxonomy" id="408172"/>
    <lineage>
        <taxon>unclassified sequences</taxon>
        <taxon>metagenomes</taxon>
        <taxon>ecological metagenomes</taxon>
    </lineage>
</organism>
<proteinExistence type="predicted"/>
<evidence type="ECO:0000313" key="2">
    <source>
        <dbReference type="EMBL" id="SVD57489.1"/>
    </source>
</evidence>
<dbReference type="AlphaFoldDB" id="A0A382WFQ2"/>
<feature type="non-terminal residue" evidence="2">
    <location>
        <position position="233"/>
    </location>
</feature>
<gene>
    <name evidence="2" type="ORF">METZ01_LOCUS410343</name>
</gene>
<evidence type="ECO:0000256" key="1">
    <source>
        <dbReference type="SAM" id="MobiDB-lite"/>
    </source>
</evidence>